<evidence type="ECO:0000313" key="3">
    <source>
        <dbReference type="Proteomes" id="UP001528823"/>
    </source>
</evidence>
<protein>
    <submittedName>
        <fullName evidence="2">DUF4123 domain-containing protein</fullName>
    </submittedName>
</protein>
<dbReference type="EMBL" id="JAPMOU010000035">
    <property type="protein sequence ID" value="MDE1464491.1"/>
    <property type="molecule type" value="Genomic_DNA"/>
</dbReference>
<evidence type="ECO:0000313" key="2">
    <source>
        <dbReference type="EMBL" id="MDE1464491.1"/>
    </source>
</evidence>
<evidence type="ECO:0000259" key="1">
    <source>
        <dbReference type="Pfam" id="PF13503"/>
    </source>
</evidence>
<name>A0ABT5UES8_9GAMM</name>
<proteinExistence type="predicted"/>
<dbReference type="RefSeq" id="WP_274690816.1">
    <property type="nucleotide sequence ID" value="NZ_JAPMOU010000035.1"/>
</dbReference>
<comment type="caution">
    <text evidence="2">The sequence shown here is derived from an EMBL/GenBank/DDBJ whole genome shotgun (WGS) entry which is preliminary data.</text>
</comment>
<organism evidence="2 3">
    <name type="scientific">Spartinivicinus poritis</name>
    <dbReference type="NCBI Taxonomy" id="2994640"/>
    <lineage>
        <taxon>Bacteria</taxon>
        <taxon>Pseudomonadati</taxon>
        <taxon>Pseudomonadota</taxon>
        <taxon>Gammaproteobacteria</taxon>
        <taxon>Oceanospirillales</taxon>
        <taxon>Zooshikellaceae</taxon>
        <taxon>Spartinivicinus</taxon>
    </lineage>
</organism>
<dbReference type="InterPro" id="IPR025391">
    <property type="entry name" value="DUF4123"/>
</dbReference>
<feature type="domain" description="DUF4123" evidence="1">
    <location>
        <begin position="13"/>
        <end position="133"/>
    </location>
</feature>
<keyword evidence="3" id="KW-1185">Reference proteome</keyword>
<dbReference type="Pfam" id="PF13503">
    <property type="entry name" value="DUF4123"/>
    <property type="match status" value="1"/>
</dbReference>
<dbReference type="Proteomes" id="UP001528823">
    <property type="component" value="Unassembled WGS sequence"/>
</dbReference>
<reference evidence="2 3" key="1">
    <citation type="submission" date="2022-11" db="EMBL/GenBank/DDBJ databases">
        <title>Spartinivicinus poritis sp. nov., isolated from scleractinian coral Porites lutea.</title>
        <authorList>
            <person name="Zhang G."/>
            <person name="Cai L."/>
            <person name="Wei Q."/>
        </authorList>
    </citation>
    <scope>NUCLEOTIDE SEQUENCE [LARGE SCALE GENOMIC DNA]</scope>
    <source>
        <strain evidence="2 3">A2-2</strain>
    </source>
</reference>
<gene>
    <name evidence="2" type="ORF">ORQ98_21240</name>
</gene>
<sequence>MILIDYPWPELPCYLLLDGVRKPKLKRWIYENEENPKCISLYLETKYHDILSCSPELVQTELYSELWLSYMDKGVLDHWGLTLFSDESFTDVLNHCRWWLQVQTQAGTMALFRLYDPSLSWRLFAASTSEQLSYLFGPINEIHCYSDQWHQFYNSAPVIGDYSQPVRLADNQWQAISDSKYASFLKRLKSHTLQFFPHLLEGKNIQQQQDWLETLVQKANSHQFNTVQDIYFFTNVIGYLGRDAMNPSIHPEIHQLITQSSELTPSQRIELAAVKAQQFVVSRKSHG</sequence>
<accession>A0ABT5UES8</accession>